<evidence type="ECO:0000256" key="7">
    <source>
        <dbReference type="SAM" id="MobiDB-lite"/>
    </source>
</evidence>
<dbReference type="Pfam" id="PF06781">
    <property type="entry name" value="CrgA"/>
    <property type="match status" value="1"/>
</dbReference>
<evidence type="ECO:0000313" key="10">
    <source>
        <dbReference type="Proteomes" id="UP000317982"/>
    </source>
</evidence>
<dbReference type="GO" id="GO:0051301">
    <property type="term" value="P:cell division"/>
    <property type="evidence" value="ECO:0007669"/>
    <property type="project" value="UniProtKB-KW"/>
</dbReference>
<evidence type="ECO:0000256" key="5">
    <source>
        <dbReference type="ARBA" id="ARBA00023136"/>
    </source>
</evidence>
<organism evidence="9 10">
    <name type="scientific">Cryptosporangium phraense</name>
    <dbReference type="NCBI Taxonomy" id="2593070"/>
    <lineage>
        <taxon>Bacteria</taxon>
        <taxon>Bacillati</taxon>
        <taxon>Actinomycetota</taxon>
        <taxon>Actinomycetes</taxon>
        <taxon>Cryptosporangiales</taxon>
        <taxon>Cryptosporangiaceae</taxon>
        <taxon>Cryptosporangium</taxon>
    </lineage>
</organism>
<evidence type="ECO:0000256" key="6">
    <source>
        <dbReference type="ARBA" id="ARBA00023306"/>
    </source>
</evidence>
<evidence type="ECO:0000256" key="3">
    <source>
        <dbReference type="ARBA" id="ARBA00022692"/>
    </source>
</evidence>
<gene>
    <name evidence="9" type="ORF">FL583_25365</name>
</gene>
<dbReference type="OrthoDB" id="5196214at2"/>
<evidence type="ECO:0000256" key="1">
    <source>
        <dbReference type="ARBA" id="ARBA00022475"/>
    </source>
</evidence>
<feature type="region of interest" description="Disordered" evidence="7">
    <location>
        <begin position="1"/>
        <end position="24"/>
    </location>
</feature>
<protein>
    <submittedName>
        <fullName evidence="9">Cell division protein CrgA</fullName>
    </submittedName>
</protein>
<dbReference type="Proteomes" id="UP000317982">
    <property type="component" value="Unassembled WGS sequence"/>
</dbReference>
<dbReference type="InterPro" id="IPR009619">
    <property type="entry name" value="CrgA"/>
</dbReference>
<sequence length="96" mass="10185">MSAPLSFGGAVSESEKTAYTASGRTPSRPWVGALLSSLTFLGAAWLLAYTLFDLPPVEALGPWNYVGVVGIVVVDALLGKLWRGADYVRPTNTSRV</sequence>
<comment type="caution">
    <text evidence="9">The sequence shown here is derived from an EMBL/GenBank/DDBJ whole genome shotgun (WGS) entry which is preliminary data.</text>
</comment>
<dbReference type="InParanoid" id="A0A545ALS1"/>
<keyword evidence="4 8" id="KW-1133">Transmembrane helix</keyword>
<proteinExistence type="predicted"/>
<evidence type="ECO:0000256" key="2">
    <source>
        <dbReference type="ARBA" id="ARBA00022618"/>
    </source>
</evidence>
<feature type="transmembrane region" description="Helical" evidence="8">
    <location>
        <begin position="30"/>
        <end position="51"/>
    </location>
</feature>
<feature type="transmembrane region" description="Helical" evidence="8">
    <location>
        <begin position="63"/>
        <end position="82"/>
    </location>
</feature>
<evidence type="ECO:0000313" key="9">
    <source>
        <dbReference type="EMBL" id="TQS42267.1"/>
    </source>
</evidence>
<keyword evidence="5 8" id="KW-0472">Membrane</keyword>
<evidence type="ECO:0000256" key="4">
    <source>
        <dbReference type="ARBA" id="ARBA00022989"/>
    </source>
</evidence>
<keyword evidence="1" id="KW-1003">Cell membrane</keyword>
<evidence type="ECO:0000256" key="8">
    <source>
        <dbReference type="SAM" id="Phobius"/>
    </source>
</evidence>
<dbReference type="AlphaFoldDB" id="A0A545ALS1"/>
<reference evidence="9 10" key="1">
    <citation type="submission" date="2019-07" db="EMBL/GenBank/DDBJ databases">
        <title>Cryptosporangium phraense sp. nov., isolated from plant litter.</title>
        <authorList>
            <person name="Suriyachadkun C."/>
        </authorList>
    </citation>
    <scope>NUCLEOTIDE SEQUENCE [LARGE SCALE GENOMIC DNA]</scope>
    <source>
        <strain evidence="9 10">A-T 5661</strain>
    </source>
</reference>
<keyword evidence="6" id="KW-0131">Cell cycle</keyword>
<dbReference type="EMBL" id="VIRS01000019">
    <property type="protein sequence ID" value="TQS42267.1"/>
    <property type="molecule type" value="Genomic_DNA"/>
</dbReference>
<name>A0A545ALS1_9ACTN</name>
<keyword evidence="3 8" id="KW-0812">Transmembrane</keyword>
<keyword evidence="10" id="KW-1185">Reference proteome</keyword>
<accession>A0A545ALS1</accession>
<keyword evidence="2 9" id="KW-0132">Cell division</keyword>